<evidence type="ECO:0000256" key="10">
    <source>
        <dbReference type="ARBA" id="ARBA00023136"/>
    </source>
</evidence>
<evidence type="ECO:0000256" key="9">
    <source>
        <dbReference type="ARBA" id="ARBA00023098"/>
    </source>
</evidence>
<feature type="transmembrane region" description="Helical" evidence="16">
    <location>
        <begin position="1275"/>
        <end position="1298"/>
    </location>
</feature>
<dbReference type="PANTHER" id="PTHR45727:SF2">
    <property type="entry name" value="NPC INTRACELLULAR CHOLESTEROL TRANSPORTER 1"/>
    <property type="match status" value="1"/>
</dbReference>
<evidence type="ECO:0000256" key="7">
    <source>
        <dbReference type="ARBA" id="ARBA00022989"/>
    </source>
</evidence>
<evidence type="ECO:0000256" key="3">
    <source>
        <dbReference type="ARBA" id="ARBA00022448"/>
    </source>
</evidence>
<keyword evidence="5 16" id="KW-0812">Transmembrane</keyword>
<feature type="transmembrane region" description="Helical" evidence="16">
    <location>
        <begin position="1145"/>
        <end position="1166"/>
    </location>
</feature>
<dbReference type="FunFam" id="1.20.1640.10:FF:000010">
    <property type="entry name" value="NPC intracellular cholesterol transporter 1"/>
    <property type="match status" value="1"/>
</dbReference>
<dbReference type="SUPFAM" id="SSF82866">
    <property type="entry name" value="Multidrug efflux transporter AcrB transmembrane domain"/>
    <property type="match status" value="2"/>
</dbReference>
<evidence type="ECO:0000313" key="19">
    <source>
        <dbReference type="Proteomes" id="UP001286313"/>
    </source>
</evidence>
<keyword evidence="11" id="KW-1015">Disulfide bond</keyword>
<evidence type="ECO:0000256" key="16">
    <source>
        <dbReference type="SAM" id="Phobius"/>
    </source>
</evidence>
<keyword evidence="12" id="KW-1207">Sterol metabolism</keyword>
<keyword evidence="8" id="KW-0445">Lipid transport</keyword>
<dbReference type="EMBL" id="JAWQEG010002302">
    <property type="protein sequence ID" value="KAK3872830.1"/>
    <property type="molecule type" value="Genomic_DNA"/>
</dbReference>
<evidence type="ECO:0000256" key="1">
    <source>
        <dbReference type="ARBA" id="ARBA00004127"/>
    </source>
</evidence>
<reference evidence="18" key="1">
    <citation type="submission" date="2023-10" db="EMBL/GenBank/DDBJ databases">
        <title>Genome assemblies of two species of porcelain crab, Petrolisthes cinctipes and Petrolisthes manimaculis (Anomura: Porcellanidae).</title>
        <authorList>
            <person name="Angst P."/>
        </authorList>
    </citation>
    <scope>NUCLEOTIDE SEQUENCE</scope>
    <source>
        <strain evidence="18">PB745_01</strain>
        <tissue evidence="18">Gill</tissue>
    </source>
</reference>
<feature type="transmembrane region" description="Helical" evidence="16">
    <location>
        <begin position="875"/>
        <end position="894"/>
    </location>
</feature>
<keyword evidence="4" id="KW-0153">Cholesterol metabolism</keyword>
<dbReference type="FunFam" id="1.20.1640.10:FF:000008">
    <property type="entry name" value="NPC intracellular cholesterol transporter 1"/>
    <property type="match status" value="1"/>
</dbReference>
<dbReference type="Pfam" id="PF12349">
    <property type="entry name" value="Sterol-sensing"/>
    <property type="match status" value="1"/>
</dbReference>
<keyword evidence="19" id="KW-1185">Reference proteome</keyword>
<keyword evidence="7 16" id="KW-1133">Transmembrane helix</keyword>
<keyword evidence="14" id="KW-0753">Steroid metabolism</keyword>
<comment type="catalytic activity">
    <reaction evidence="15">
        <text>cholesterol(in) = cholesterol(out)</text>
        <dbReference type="Rhea" id="RHEA:39747"/>
        <dbReference type="ChEBI" id="CHEBI:16113"/>
    </reaction>
</comment>
<dbReference type="InterPro" id="IPR000731">
    <property type="entry name" value="SSD"/>
</dbReference>
<feature type="transmembrane region" description="Helical" evidence="16">
    <location>
        <begin position="800"/>
        <end position="825"/>
    </location>
</feature>
<keyword evidence="10 16" id="KW-0472">Membrane</keyword>
<sequence length="1358" mass="149647">METIKGGDRYGQVTEEEKKHIPSFLELHLDLSTSQSSSSRPIACLPTNSIHVQSAEDEGMCVWYGQCGANPLSLFGSQANCPYNGTAKPLPSADRDNLAIVCPELVAELEAKQGGADIKTCCNGTQVLSVMQQMSTGSLLLQRCPTCVANFRQAFCHITCDPQQSQFMRAKEILTAPDTNKSVISILEVHITKQFVSGVYESCRDVLMPSANEPAISAMCGQWGTYYCNGTRWFDFMGSMSNGFAPFEIDYVYTEGQNSSFIPFNRTVIPCNQPASNTSQKACSCLDCRESCPQPKPLPPPQPPFTILGIDALVVVMALIFLLFTSCFITIYICLSCRSQSVDIMTRTSSGTDEPGCVDRTGAAMGDAITRFFTIWGTLCAEHPWTVLIVGALLSIGLSCGIVFLKVTTNPVDLWASPHSRSRIEKEFFDSRFQPFYRTEMLIIRPVGVDKVSHETPNGEELWGPVYNKTFLQEVLQLQNHIAKELTVTVEDKEVTLNDICFKPLKPANNHCTIQSVLNYFQNNPDNLNLNSTDSVFNLTINYINHLETCFRNPVSPLDGKLNLPCLGEYGGPVFPYTALGGFLNGSQTLGDNPPYKDATALVIIFVVNNFYNKDNLTQALAWEEAYLSYMKNFSHPMLDIAFSGERAVQDELSRESQGDIITILISYCIMFAYIALALGEFNGCGRLLVDSKITLGLAGVVIVLVSVSSSVGIYGYIGIPATLIIIEVIPFLVLAVGVDNMFLLVQTYQREARRPAESPSHHLGRVVGHVAPTILVATCSEAACFFLGALSGMPAVHAFALYAGMALTIDFILQMTCFVSLVALDARRQEDNRFDIVCCVKGKQKEGAPREGLLQKVFAGVYAPTLLSRWVRPLVMVVFAAWLCSSIAVVPKITIGLDQELSMPDDSYLQKYFKYLAEYLSVGPPVYFVLKGKLDFNNLTAQNKVCGTVDCNLDSLSTQVYLASRLSNRTYIAQPASSWLDDYMDWSVYNMKSSGTPCCRVKDSDGSFCPASDSESNCTNCDITVLEDGVRPDPSTFYEYLPFFLQDIPTQDCPKGGHAAYGQAVALHNDTQGEESVTASYFMTYHTILKTSQDYYEALLWARQVSDNITQAINAGGMEPAVEVFPYSVFYVFYEQYLTMWSDVGTSLGVSLATVFLVSFILSGLDLFSSLMVILTIAMILTNLGGLMYWWGISLNAVSLVNLVMAVGISVEFCSHITHAFSISQEDTRLLRAKDALTTMGSSVLSGITFTKFGGIVVLAFAHSKIFKVFYFRMYLGIVLFGAAHGLILLPVMLSFFGVKGRRSRGREWSRIAESFHGSMTVNDEVPDDRRTFSEDTLVIQPDISPNYGGTDNVVFT</sequence>
<evidence type="ECO:0000256" key="12">
    <source>
        <dbReference type="ARBA" id="ARBA00023166"/>
    </source>
</evidence>
<feature type="transmembrane region" description="Helical" evidence="16">
    <location>
        <begin position="1173"/>
        <end position="1192"/>
    </location>
</feature>
<name>A0AAE1KIU8_PETCI</name>
<feature type="transmembrane region" description="Helical" evidence="16">
    <location>
        <begin position="767"/>
        <end position="794"/>
    </location>
</feature>
<dbReference type="GO" id="GO:0042632">
    <property type="term" value="P:cholesterol homeostasis"/>
    <property type="evidence" value="ECO:0007669"/>
    <property type="project" value="TreeGrafter"/>
</dbReference>
<evidence type="ECO:0000256" key="14">
    <source>
        <dbReference type="ARBA" id="ARBA00023221"/>
    </source>
</evidence>
<evidence type="ECO:0000256" key="13">
    <source>
        <dbReference type="ARBA" id="ARBA00023180"/>
    </source>
</evidence>
<dbReference type="PANTHER" id="PTHR45727">
    <property type="entry name" value="NPC INTRACELLULAR CHOLESTEROL TRANSPORTER 1"/>
    <property type="match status" value="1"/>
</dbReference>
<dbReference type="Gene3D" id="1.20.1640.10">
    <property type="entry name" value="Multidrug efflux transporter AcrB transmembrane domain"/>
    <property type="match status" value="2"/>
</dbReference>
<evidence type="ECO:0000256" key="8">
    <source>
        <dbReference type="ARBA" id="ARBA00023055"/>
    </source>
</evidence>
<feature type="transmembrane region" description="Helical" evidence="16">
    <location>
        <begin position="724"/>
        <end position="746"/>
    </location>
</feature>
<dbReference type="GO" id="GO:0015485">
    <property type="term" value="F:cholesterol binding"/>
    <property type="evidence" value="ECO:0007669"/>
    <property type="project" value="TreeGrafter"/>
</dbReference>
<dbReference type="GO" id="GO:0005886">
    <property type="term" value="C:plasma membrane"/>
    <property type="evidence" value="ECO:0007669"/>
    <property type="project" value="TreeGrafter"/>
</dbReference>
<keyword evidence="13" id="KW-0325">Glycoprotein</keyword>
<evidence type="ECO:0000256" key="11">
    <source>
        <dbReference type="ARBA" id="ARBA00023157"/>
    </source>
</evidence>
<dbReference type="InterPro" id="IPR053958">
    <property type="entry name" value="HMGCR/SNAP/NPC1-like_SSD"/>
</dbReference>
<proteinExistence type="inferred from homology"/>
<dbReference type="PROSITE" id="PS50156">
    <property type="entry name" value="SSD"/>
    <property type="match status" value="1"/>
</dbReference>
<evidence type="ECO:0000256" key="6">
    <source>
        <dbReference type="ARBA" id="ARBA00022729"/>
    </source>
</evidence>
<feature type="transmembrane region" description="Helical" evidence="16">
    <location>
        <begin position="1237"/>
        <end position="1263"/>
    </location>
</feature>
<comment type="caution">
    <text evidence="18">The sequence shown here is derived from an EMBL/GenBank/DDBJ whole genome shotgun (WGS) entry which is preliminary data.</text>
</comment>
<feature type="transmembrane region" description="Helical" evidence="16">
    <location>
        <begin position="312"/>
        <end position="335"/>
    </location>
</feature>
<keyword evidence="9" id="KW-0443">Lipid metabolism</keyword>
<evidence type="ECO:0000259" key="17">
    <source>
        <dbReference type="PROSITE" id="PS50156"/>
    </source>
</evidence>
<dbReference type="Pfam" id="PF22314">
    <property type="entry name" value="NPC1_MLD"/>
    <property type="match status" value="1"/>
</dbReference>
<feature type="transmembrane region" description="Helical" evidence="16">
    <location>
        <begin position="1198"/>
        <end position="1216"/>
    </location>
</feature>
<evidence type="ECO:0000256" key="15">
    <source>
        <dbReference type="ARBA" id="ARBA00034049"/>
    </source>
</evidence>
<dbReference type="InterPro" id="IPR004765">
    <property type="entry name" value="NPC1-like"/>
</dbReference>
<dbReference type="GO" id="GO:0030301">
    <property type="term" value="P:cholesterol transport"/>
    <property type="evidence" value="ECO:0007669"/>
    <property type="project" value="UniProtKB-ARBA"/>
</dbReference>
<feature type="domain" description="SSD" evidence="17">
    <location>
        <begin position="660"/>
        <end position="825"/>
    </location>
</feature>
<feature type="transmembrane region" description="Helical" evidence="16">
    <location>
        <begin position="661"/>
        <end position="682"/>
    </location>
</feature>
<evidence type="ECO:0000256" key="4">
    <source>
        <dbReference type="ARBA" id="ARBA00022548"/>
    </source>
</evidence>
<accession>A0AAE1KIU8</accession>
<protein>
    <recommendedName>
        <fullName evidence="17">SSD domain-containing protein</fullName>
    </recommendedName>
</protein>
<evidence type="ECO:0000313" key="18">
    <source>
        <dbReference type="EMBL" id="KAK3872830.1"/>
    </source>
</evidence>
<dbReference type="GO" id="GO:0008203">
    <property type="term" value="P:cholesterol metabolic process"/>
    <property type="evidence" value="ECO:0007669"/>
    <property type="project" value="UniProtKB-KW"/>
</dbReference>
<evidence type="ECO:0000256" key="5">
    <source>
        <dbReference type="ARBA" id="ARBA00022692"/>
    </source>
</evidence>
<comment type="subcellular location">
    <subcellularLocation>
        <location evidence="1">Endomembrane system</location>
        <topology evidence="1">Multi-pass membrane protein</topology>
    </subcellularLocation>
</comment>
<dbReference type="InterPro" id="IPR053956">
    <property type="entry name" value="NPC1_MLD"/>
</dbReference>
<dbReference type="GO" id="GO:0030299">
    <property type="term" value="P:intestinal cholesterol absorption"/>
    <property type="evidence" value="ECO:0007669"/>
    <property type="project" value="TreeGrafter"/>
</dbReference>
<organism evidence="18 19">
    <name type="scientific">Petrolisthes cinctipes</name>
    <name type="common">Flat porcelain crab</name>
    <dbReference type="NCBI Taxonomy" id="88211"/>
    <lineage>
        <taxon>Eukaryota</taxon>
        <taxon>Metazoa</taxon>
        <taxon>Ecdysozoa</taxon>
        <taxon>Arthropoda</taxon>
        <taxon>Crustacea</taxon>
        <taxon>Multicrustacea</taxon>
        <taxon>Malacostraca</taxon>
        <taxon>Eumalacostraca</taxon>
        <taxon>Eucarida</taxon>
        <taxon>Decapoda</taxon>
        <taxon>Pleocyemata</taxon>
        <taxon>Anomura</taxon>
        <taxon>Galatheoidea</taxon>
        <taxon>Porcellanidae</taxon>
        <taxon>Petrolisthes</taxon>
    </lineage>
</organism>
<keyword evidence="6" id="KW-0732">Signal</keyword>
<gene>
    <name evidence="18" type="ORF">Pcinc_022085</name>
</gene>
<dbReference type="NCBIfam" id="TIGR00917">
    <property type="entry name" value="2A060601"/>
    <property type="match status" value="1"/>
</dbReference>
<feature type="transmembrane region" description="Helical" evidence="16">
    <location>
        <begin position="385"/>
        <end position="405"/>
    </location>
</feature>
<dbReference type="Proteomes" id="UP001286313">
    <property type="component" value="Unassembled WGS sequence"/>
</dbReference>
<dbReference type="InterPro" id="IPR032190">
    <property type="entry name" value="NPC1_N"/>
</dbReference>
<keyword evidence="3" id="KW-0813">Transport</keyword>
<evidence type="ECO:0000256" key="2">
    <source>
        <dbReference type="ARBA" id="ARBA00005585"/>
    </source>
</evidence>
<feature type="transmembrane region" description="Helical" evidence="16">
    <location>
        <begin position="694"/>
        <end position="718"/>
    </location>
</feature>
<dbReference type="GO" id="GO:0005319">
    <property type="term" value="F:lipid transporter activity"/>
    <property type="evidence" value="ECO:0007669"/>
    <property type="project" value="InterPro"/>
</dbReference>
<dbReference type="GO" id="GO:0012505">
    <property type="term" value="C:endomembrane system"/>
    <property type="evidence" value="ECO:0007669"/>
    <property type="project" value="UniProtKB-SubCell"/>
</dbReference>
<comment type="similarity">
    <text evidence="2">Belongs to the patched family.</text>
</comment>
<dbReference type="Pfam" id="PF16414">
    <property type="entry name" value="NPC1_N"/>
    <property type="match status" value="1"/>
</dbReference>